<evidence type="ECO:0000313" key="2">
    <source>
        <dbReference type="Proteomes" id="UP001162480"/>
    </source>
</evidence>
<accession>A0AA36BXK5</accession>
<reference evidence="1" key="1">
    <citation type="submission" date="2023-08" db="EMBL/GenBank/DDBJ databases">
        <authorList>
            <person name="Alioto T."/>
            <person name="Alioto T."/>
            <person name="Gomez Garrido J."/>
        </authorList>
    </citation>
    <scope>NUCLEOTIDE SEQUENCE</scope>
</reference>
<evidence type="ECO:0000313" key="1">
    <source>
        <dbReference type="EMBL" id="CAI9742510.1"/>
    </source>
</evidence>
<dbReference type="AlphaFoldDB" id="A0AA36BXK5"/>
<dbReference type="Proteomes" id="UP001162480">
    <property type="component" value="Chromosome 28"/>
</dbReference>
<gene>
    <name evidence="1" type="ORF">OCTVUL_1B010015</name>
</gene>
<organism evidence="1 2">
    <name type="scientific">Octopus vulgaris</name>
    <name type="common">Common octopus</name>
    <dbReference type="NCBI Taxonomy" id="6645"/>
    <lineage>
        <taxon>Eukaryota</taxon>
        <taxon>Metazoa</taxon>
        <taxon>Spiralia</taxon>
        <taxon>Lophotrochozoa</taxon>
        <taxon>Mollusca</taxon>
        <taxon>Cephalopoda</taxon>
        <taxon>Coleoidea</taxon>
        <taxon>Octopodiformes</taxon>
        <taxon>Octopoda</taxon>
        <taxon>Incirrata</taxon>
        <taxon>Octopodidae</taxon>
        <taxon>Octopus</taxon>
    </lineage>
</organism>
<sequence length="81" mass="9422">MEITANEKGLYGNIPDILIHSRAEDKICWSLLSKQRGTPPVRPEPWQFSCRTTKNENLNRHIYQPDLRSFNVQSKTVLVLQ</sequence>
<proteinExistence type="predicted"/>
<dbReference type="EMBL" id="OX597841">
    <property type="protein sequence ID" value="CAI9742510.1"/>
    <property type="molecule type" value="Genomic_DNA"/>
</dbReference>
<protein>
    <submittedName>
        <fullName evidence="1">Uncharacterized protein</fullName>
    </submittedName>
</protein>
<name>A0AA36BXK5_OCTVU</name>
<keyword evidence="2" id="KW-1185">Reference proteome</keyword>